<protein>
    <submittedName>
        <fullName evidence="2">Uncharacterized protein</fullName>
    </submittedName>
</protein>
<dbReference type="EMBL" id="CADCTU010000078">
    <property type="protein sequence ID" value="CAA9293694.1"/>
    <property type="molecule type" value="Genomic_DNA"/>
</dbReference>
<accession>A0A6J4K1Y8</accession>
<evidence type="ECO:0000256" key="1">
    <source>
        <dbReference type="SAM" id="MobiDB-lite"/>
    </source>
</evidence>
<name>A0A6J4K1Y8_9BACT</name>
<feature type="compositionally biased region" description="Basic residues" evidence="1">
    <location>
        <begin position="18"/>
        <end position="27"/>
    </location>
</feature>
<gene>
    <name evidence="2" type="ORF">AVDCRST_MAG11-315</name>
</gene>
<dbReference type="AlphaFoldDB" id="A0A6J4K1Y8"/>
<sequence>EDRRRLAARRAGGGVGRHAPRRARARVSARPAGGVHPVRGGAGGPRRARCARPAPPPC</sequence>
<feature type="region of interest" description="Disordered" evidence="1">
    <location>
        <begin position="1"/>
        <end position="58"/>
    </location>
</feature>
<proteinExistence type="predicted"/>
<evidence type="ECO:0000313" key="2">
    <source>
        <dbReference type="EMBL" id="CAA9293694.1"/>
    </source>
</evidence>
<feature type="compositionally biased region" description="Low complexity" evidence="1">
    <location>
        <begin position="28"/>
        <end position="39"/>
    </location>
</feature>
<organism evidence="2">
    <name type="scientific">uncultured Gemmatimonadaceae bacterium</name>
    <dbReference type="NCBI Taxonomy" id="246130"/>
    <lineage>
        <taxon>Bacteria</taxon>
        <taxon>Pseudomonadati</taxon>
        <taxon>Gemmatimonadota</taxon>
        <taxon>Gemmatimonadia</taxon>
        <taxon>Gemmatimonadales</taxon>
        <taxon>Gemmatimonadaceae</taxon>
        <taxon>environmental samples</taxon>
    </lineage>
</organism>
<feature type="non-terminal residue" evidence="2">
    <location>
        <position position="58"/>
    </location>
</feature>
<reference evidence="2" key="1">
    <citation type="submission" date="2020-02" db="EMBL/GenBank/DDBJ databases">
        <authorList>
            <person name="Meier V. D."/>
        </authorList>
    </citation>
    <scope>NUCLEOTIDE SEQUENCE</scope>
    <source>
        <strain evidence="2">AVDCRST_MAG11</strain>
    </source>
</reference>
<feature type="non-terminal residue" evidence="2">
    <location>
        <position position="1"/>
    </location>
</feature>